<evidence type="ECO:0000313" key="2">
    <source>
        <dbReference type="Proteomes" id="UP001596157"/>
    </source>
</evidence>
<name>A0ABW0ERX3_9PSEU</name>
<gene>
    <name evidence="1" type="ORF">ACFPM7_21010</name>
</gene>
<dbReference type="RefSeq" id="WP_378249386.1">
    <property type="nucleotide sequence ID" value="NZ_JBHSKF010000011.1"/>
</dbReference>
<sequence length="262" mass="27937">MRNRVRAELWRRGYLRVVRSSFATVPLYRELWALSGRTDPVLVPGRTGVDGGAVRPRDLAGRAGDLVPLAGGSAEIDPLRGLGPVLAEHVGLGCGALVVVVDPAVPRAPLDLCEGVRSCVLDPNGLAGPYAGVLDEVANHLRRADRVVVVGGDKALEQFTAALPEALAHRAVRVPVRGPEDLAAPVGAHALIAHPLLGVLGALGSCGRWHVDHQRVHLRTTPAGPAWTLLRQRSPRLVDVLAGQGRLEWCPRHGTPVVEPWR</sequence>
<dbReference type="EMBL" id="JBHSKF010000011">
    <property type="protein sequence ID" value="MFC5289541.1"/>
    <property type="molecule type" value="Genomic_DNA"/>
</dbReference>
<proteinExistence type="predicted"/>
<comment type="caution">
    <text evidence="1">The sequence shown here is derived from an EMBL/GenBank/DDBJ whole genome shotgun (WGS) entry which is preliminary data.</text>
</comment>
<keyword evidence="2" id="KW-1185">Reference proteome</keyword>
<dbReference type="Proteomes" id="UP001596157">
    <property type="component" value="Unassembled WGS sequence"/>
</dbReference>
<accession>A0ABW0ERX3</accession>
<organism evidence="1 2">
    <name type="scientific">Actinokineospora guangxiensis</name>
    <dbReference type="NCBI Taxonomy" id="1490288"/>
    <lineage>
        <taxon>Bacteria</taxon>
        <taxon>Bacillati</taxon>
        <taxon>Actinomycetota</taxon>
        <taxon>Actinomycetes</taxon>
        <taxon>Pseudonocardiales</taxon>
        <taxon>Pseudonocardiaceae</taxon>
        <taxon>Actinokineospora</taxon>
    </lineage>
</organism>
<reference evidence="2" key="1">
    <citation type="journal article" date="2019" name="Int. J. Syst. Evol. Microbiol.">
        <title>The Global Catalogue of Microorganisms (GCM) 10K type strain sequencing project: providing services to taxonomists for standard genome sequencing and annotation.</title>
        <authorList>
            <consortium name="The Broad Institute Genomics Platform"/>
            <consortium name="The Broad Institute Genome Sequencing Center for Infectious Disease"/>
            <person name="Wu L."/>
            <person name="Ma J."/>
        </authorList>
    </citation>
    <scope>NUCLEOTIDE SEQUENCE [LARGE SCALE GENOMIC DNA]</scope>
    <source>
        <strain evidence="2">CCUG 59778</strain>
    </source>
</reference>
<protein>
    <submittedName>
        <fullName evidence="1">Uncharacterized protein</fullName>
    </submittedName>
</protein>
<evidence type="ECO:0000313" key="1">
    <source>
        <dbReference type="EMBL" id="MFC5289541.1"/>
    </source>
</evidence>